<evidence type="ECO:0000256" key="4">
    <source>
        <dbReference type="ARBA" id="ARBA00022679"/>
    </source>
</evidence>
<evidence type="ECO:0000256" key="5">
    <source>
        <dbReference type="ARBA" id="ARBA00022741"/>
    </source>
</evidence>
<keyword evidence="13" id="KW-1185">Reference proteome</keyword>
<dbReference type="InterPro" id="IPR036890">
    <property type="entry name" value="HATPase_C_sf"/>
</dbReference>
<dbReference type="EC" id="2.7.13.3" evidence="2"/>
<keyword evidence="8" id="KW-0902">Two-component regulatory system</keyword>
<evidence type="ECO:0000256" key="2">
    <source>
        <dbReference type="ARBA" id="ARBA00012438"/>
    </source>
</evidence>
<dbReference type="Gene3D" id="3.30.565.10">
    <property type="entry name" value="Histidine kinase-like ATPase, C-terminal domain"/>
    <property type="match status" value="1"/>
</dbReference>
<keyword evidence="5" id="KW-0547">Nucleotide-binding</keyword>
<evidence type="ECO:0000256" key="1">
    <source>
        <dbReference type="ARBA" id="ARBA00000085"/>
    </source>
</evidence>
<reference evidence="13" key="1">
    <citation type="journal article" date="2019" name="Int. J. Syst. Evol. Microbiol.">
        <title>The Global Catalogue of Microorganisms (GCM) 10K type strain sequencing project: providing services to taxonomists for standard genome sequencing and annotation.</title>
        <authorList>
            <consortium name="The Broad Institute Genomics Platform"/>
            <consortium name="The Broad Institute Genome Sequencing Center for Infectious Disease"/>
            <person name="Wu L."/>
            <person name="Ma J."/>
        </authorList>
    </citation>
    <scope>NUCLEOTIDE SEQUENCE [LARGE SCALE GENOMIC DNA]</scope>
    <source>
        <strain evidence="13">CGMCC 4.7035</strain>
    </source>
</reference>
<dbReference type="InterPro" id="IPR003594">
    <property type="entry name" value="HATPase_dom"/>
</dbReference>
<feature type="transmembrane region" description="Helical" evidence="9">
    <location>
        <begin position="53"/>
        <end position="86"/>
    </location>
</feature>
<dbReference type="RefSeq" id="WP_310764188.1">
    <property type="nucleotide sequence ID" value="NZ_JBHRWR010000049.1"/>
</dbReference>
<dbReference type="CDD" id="cd16917">
    <property type="entry name" value="HATPase_UhpB-NarQ-NarX-like"/>
    <property type="match status" value="1"/>
</dbReference>
<keyword evidence="9" id="KW-1133">Transmembrane helix</keyword>
<evidence type="ECO:0000313" key="13">
    <source>
        <dbReference type="Proteomes" id="UP001595701"/>
    </source>
</evidence>
<keyword evidence="9" id="KW-0812">Transmembrane</keyword>
<dbReference type="Proteomes" id="UP001595701">
    <property type="component" value="Unassembled WGS sequence"/>
</dbReference>
<dbReference type="GO" id="GO:0016301">
    <property type="term" value="F:kinase activity"/>
    <property type="evidence" value="ECO:0007669"/>
    <property type="project" value="UniProtKB-KW"/>
</dbReference>
<evidence type="ECO:0000256" key="7">
    <source>
        <dbReference type="ARBA" id="ARBA00022840"/>
    </source>
</evidence>
<keyword evidence="9" id="KW-0472">Membrane</keyword>
<dbReference type="Gene3D" id="1.20.5.1930">
    <property type="match status" value="1"/>
</dbReference>
<keyword evidence="4" id="KW-0808">Transferase</keyword>
<keyword evidence="3" id="KW-0597">Phosphoprotein</keyword>
<dbReference type="InterPro" id="IPR011712">
    <property type="entry name" value="Sig_transdc_His_kin_sub3_dim/P"/>
</dbReference>
<proteinExistence type="predicted"/>
<feature type="transmembrane region" description="Helical" evidence="9">
    <location>
        <begin position="92"/>
        <end position="109"/>
    </location>
</feature>
<comment type="catalytic activity">
    <reaction evidence="1">
        <text>ATP + protein L-histidine = ADP + protein N-phospho-L-histidine.</text>
        <dbReference type="EC" id="2.7.13.3"/>
    </reaction>
</comment>
<dbReference type="EMBL" id="JBHRWR010000049">
    <property type="protein sequence ID" value="MFC3578478.1"/>
    <property type="molecule type" value="Genomic_DNA"/>
</dbReference>
<evidence type="ECO:0000259" key="11">
    <source>
        <dbReference type="Pfam" id="PF07730"/>
    </source>
</evidence>
<accession>A0ABV7SNH4</accession>
<evidence type="ECO:0000256" key="3">
    <source>
        <dbReference type="ARBA" id="ARBA00022553"/>
    </source>
</evidence>
<comment type="caution">
    <text evidence="12">The sequence shown here is derived from an EMBL/GenBank/DDBJ whole genome shotgun (WGS) entry which is preliminary data.</text>
</comment>
<feature type="domain" description="Signal transduction histidine kinase subgroup 3 dimerisation and phosphoacceptor" evidence="11">
    <location>
        <begin position="186"/>
        <end position="252"/>
    </location>
</feature>
<feature type="transmembrane region" description="Helical" evidence="9">
    <location>
        <begin position="116"/>
        <end position="134"/>
    </location>
</feature>
<keyword evidence="6 12" id="KW-0418">Kinase</keyword>
<dbReference type="PANTHER" id="PTHR24421:SF10">
    <property type="entry name" value="NITRATE_NITRITE SENSOR PROTEIN NARQ"/>
    <property type="match status" value="1"/>
</dbReference>
<gene>
    <name evidence="12" type="ORF">ACFOZ0_35505</name>
</gene>
<evidence type="ECO:0000256" key="9">
    <source>
        <dbReference type="SAM" id="Phobius"/>
    </source>
</evidence>
<feature type="domain" description="Histidine kinase/HSP90-like ATPase" evidence="10">
    <location>
        <begin position="300"/>
        <end position="385"/>
    </location>
</feature>
<dbReference type="InterPro" id="IPR050482">
    <property type="entry name" value="Sensor_HK_TwoCompSys"/>
</dbReference>
<name>A0ABV7SNH4_9ACTN</name>
<protein>
    <recommendedName>
        <fullName evidence="2">histidine kinase</fullName>
        <ecNumber evidence="2">2.7.13.3</ecNumber>
    </recommendedName>
</protein>
<feature type="transmembrane region" description="Helical" evidence="9">
    <location>
        <begin position="140"/>
        <end position="160"/>
    </location>
</feature>
<evidence type="ECO:0000313" key="12">
    <source>
        <dbReference type="EMBL" id="MFC3578478.1"/>
    </source>
</evidence>
<dbReference type="SUPFAM" id="SSF55874">
    <property type="entry name" value="ATPase domain of HSP90 chaperone/DNA topoisomerase II/histidine kinase"/>
    <property type="match status" value="1"/>
</dbReference>
<keyword evidence="7" id="KW-0067">ATP-binding</keyword>
<organism evidence="12 13">
    <name type="scientific">Streptomyces yaanensis</name>
    <dbReference type="NCBI Taxonomy" id="1142239"/>
    <lineage>
        <taxon>Bacteria</taxon>
        <taxon>Bacillati</taxon>
        <taxon>Actinomycetota</taxon>
        <taxon>Actinomycetes</taxon>
        <taxon>Kitasatosporales</taxon>
        <taxon>Streptomycetaceae</taxon>
        <taxon>Streptomyces</taxon>
    </lineage>
</organism>
<sequence>MTVAPPPPLLKRLPPGLWVALFWLMIILVRALQRPGELHHLLDYNGNTEGAPLLVTAVVTTLGTLLLFRAPLAAVAAVLAGAVFSYEMWVRETPYVLFLLSDGLVGYITASRERRISLLAALLPVGTVAGYTVWDVLAGYPVSITKSLTLVATVAIAWLIGNTIRQSRAHAETMRLQATQQAVTEERLRIARELHDMVAHNIGIIAIQAGVGRRVMSNRPEQTRIALGAIETTSRETLSGLRRMLGALRKTDAQAAAPGEPVSGLAHVDQLVARTKDVGVRVDVRRRGEPRSLPAEVDLAAFRIVQEAVTNVVRHSGTKDCSVTLDYRPDELVVEVVDLGCGGVAGSPGYGLVGMRERVSLLHGQFSAGLRPEGGFRVAARLPVPVEAAE</sequence>
<dbReference type="Pfam" id="PF02518">
    <property type="entry name" value="HATPase_c"/>
    <property type="match status" value="1"/>
</dbReference>
<evidence type="ECO:0000256" key="6">
    <source>
        <dbReference type="ARBA" id="ARBA00022777"/>
    </source>
</evidence>
<dbReference type="PANTHER" id="PTHR24421">
    <property type="entry name" value="NITRATE/NITRITE SENSOR PROTEIN NARX-RELATED"/>
    <property type="match status" value="1"/>
</dbReference>
<dbReference type="Pfam" id="PF07730">
    <property type="entry name" value="HisKA_3"/>
    <property type="match status" value="1"/>
</dbReference>
<evidence type="ECO:0000256" key="8">
    <source>
        <dbReference type="ARBA" id="ARBA00023012"/>
    </source>
</evidence>
<evidence type="ECO:0000259" key="10">
    <source>
        <dbReference type="Pfam" id="PF02518"/>
    </source>
</evidence>
<feature type="transmembrane region" description="Helical" evidence="9">
    <location>
        <begin position="15"/>
        <end position="32"/>
    </location>
</feature>